<feature type="compositionally biased region" description="Polar residues" evidence="2">
    <location>
        <begin position="47"/>
        <end position="76"/>
    </location>
</feature>
<feature type="domain" description="GOLD" evidence="3">
    <location>
        <begin position="121"/>
        <end position="266"/>
    </location>
</feature>
<dbReference type="AlphaFoldDB" id="A0AAE0SH34"/>
<sequence>MLCCIIQQEELIKQLQEQHFQQYMQQVYQQQVFHQQQQYRQLQAMTATQNSMPSHNSTPSHAHQALQQQVPPSQKNGGEGEPVSSGQEDANNQNEIDEVSEELPPIAAASIWTRKDVKEFKDNLKKDKDSVIKVGSGETVTVRVPTHEDGSCLFWEFATDYYDIGFGVYFEWTVSPSNTVSVHVSESSDEEEEEENSGKEDVEKGQDEKKDDRPPTDEIIPVYRRDCHEEVYCGSHTYPGRGVYLLKFDNSYSLWRSKTLYYRVYYSR</sequence>
<dbReference type="GO" id="GO:0000139">
    <property type="term" value="C:Golgi membrane"/>
    <property type="evidence" value="ECO:0007669"/>
    <property type="project" value="TreeGrafter"/>
</dbReference>
<dbReference type="Proteomes" id="UP001195483">
    <property type="component" value="Unassembled WGS sequence"/>
</dbReference>
<feature type="region of interest" description="Disordered" evidence="2">
    <location>
        <begin position="183"/>
        <end position="219"/>
    </location>
</feature>
<evidence type="ECO:0000313" key="4">
    <source>
        <dbReference type="EMBL" id="KAK3591574.1"/>
    </source>
</evidence>
<feature type="compositionally biased region" description="Basic and acidic residues" evidence="2">
    <location>
        <begin position="196"/>
        <end position="216"/>
    </location>
</feature>
<keyword evidence="1" id="KW-0007">Acetylation</keyword>
<dbReference type="InterPro" id="IPR009038">
    <property type="entry name" value="GOLD_dom"/>
</dbReference>
<dbReference type="SUPFAM" id="SSF101576">
    <property type="entry name" value="Supernatant protein factor (SPF), C-terminal domain"/>
    <property type="match status" value="1"/>
</dbReference>
<feature type="region of interest" description="Disordered" evidence="2">
    <location>
        <begin position="47"/>
        <end position="102"/>
    </location>
</feature>
<dbReference type="InterPro" id="IPR036598">
    <property type="entry name" value="GOLD_dom_sf"/>
</dbReference>
<accession>A0AAE0SH34</accession>
<organism evidence="4 5">
    <name type="scientific">Potamilus streckersoni</name>
    <dbReference type="NCBI Taxonomy" id="2493646"/>
    <lineage>
        <taxon>Eukaryota</taxon>
        <taxon>Metazoa</taxon>
        <taxon>Spiralia</taxon>
        <taxon>Lophotrochozoa</taxon>
        <taxon>Mollusca</taxon>
        <taxon>Bivalvia</taxon>
        <taxon>Autobranchia</taxon>
        <taxon>Heteroconchia</taxon>
        <taxon>Palaeoheterodonta</taxon>
        <taxon>Unionida</taxon>
        <taxon>Unionoidea</taxon>
        <taxon>Unionidae</taxon>
        <taxon>Ambleminae</taxon>
        <taxon>Lampsilini</taxon>
        <taxon>Potamilus</taxon>
    </lineage>
</organism>
<reference evidence="4" key="3">
    <citation type="submission" date="2023-05" db="EMBL/GenBank/DDBJ databases">
        <authorList>
            <person name="Smith C.H."/>
        </authorList>
    </citation>
    <scope>NUCLEOTIDE SEQUENCE</scope>
    <source>
        <strain evidence="4">CHS0354</strain>
        <tissue evidence="4">Mantle</tissue>
    </source>
</reference>
<dbReference type="PANTHER" id="PTHR22973">
    <property type="entry name" value="LD35087P"/>
    <property type="match status" value="1"/>
</dbReference>
<reference evidence="4" key="1">
    <citation type="journal article" date="2021" name="Genome Biol. Evol.">
        <title>A High-Quality Reference Genome for a Parasitic Bivalve with Doubly Uniparental Inheritance (Bivalvia: Unionida).</title>
        <authorList>
            <person name="Smith C.H."/>
        </authorList>
    </citation>
    <scope>NUCLEOTIDE SEQUENCE</scope>
    <source>
        <strain evidence="4">CHS0354</strain>
    </source>
</reference>
<gene>
    <name evidence="4" type="ORF">CHS0354_041621</name>
</gene>
<evidence type="ECO:0000256" key="2">
    <source>
        <dbReference type="SAM" id="MobiDB-lite"/>
    </source>
</evidence>
<proteinExistence type="predicted"/>
<evidence type="ECO:0000313" key="5">
    <source>
        <dbReference type="Proteomes" id="UP001195483"/>
    </source>
</evidence>
<keyword evidence="5" id="KW-1185">Reference proteome</keyword>
<name>A0AAE0SH34_9BIVA</name>
<dbReference type="PROSITE" id="PS50866">
    <property type="entry name" value="GOLD"/>
    <property type="match status" value="1"/>
</dbReference>
<dbReference type="EMBL" id="JAEAOA010002348">
    <property type="protein sequence ID" value="KAK3591574.1"/>
    <property type="molecule type" value="Genomic_DNA"/>
</dbReference>
<feature type="compositionally biased region" description="Polar residues" evidence="2">
    <location>
        <begin position="84"/>
        <end position="94"/>
    </location>
</feature>
<dbReference type="Gene3D" id="2.60.120.680">
    <property type="entry name" value="GOLD domain"/>
    <property type="match status" value="1"/>
</dbReference>
<reference evidence="4" key="2">
    <citation type="journal article" date="2021" name="Genome Biol. Evol.">
        <title>Developing a high-quality reference genome for a parasitic bivalve with doubly uniparental inheritance (Bivalvia: Unionida).</title>
        <authorList>
            <person name="Smith C.H."/>
        </authorList>
    </citation>
    <scope>NUCLEOTIDE SEQUENCE</scope>
    <source>
        <strain evidence="4">CHS0354</strain>
        <tissue evidence="4">Mantle</tissue>
    </source>
</reference>
<evidence type="ECO:0000256" key="1">
    <source>
        <dbReference type="ARBA" id="ARBA00022990"/>
    </source>
</evidence>
<dbReference type="Pfam" id="PF13897">
    <property type="entry name" value="GOLD_2"/>
    <property type="match status" value="1"/>
</dbReference>
<dbReference type="PANTHER" id="PTHR22973:SF12">
    <property type="entry name" value="LD35087P"/>
    <property type="match status" value="1"/>
</dbReference>
<dbReference type="InterPro" id="IPR052269">
    <property type="entry name" value="Golgi-PI4KB_interaction"/>
</dbReference>
<evidence type="ECO:0000259" key="3">
    <source>
        <dbReference type="PROSITE" id="PS50866"/>
    </source>
</evidence>
<protein>
    <recommendedName>
        <fullName evidence="3">GOLD domain-containing protein</fullName>
    </recommendedName>
</protein>
<dbReference type="FunFam" id="2.60.120.680:FF:000002">
    <property type="entry name" value="Putative Golgi resident protein GCP60"/>
    <property type="match status" value="1"/>
</dbReference>
<comment type="caution">
    <text evidence="4">The sequence shown here is derived from an EMBL/GenBank/DDBJ whole genome shotgun (WGS) entry which is preliminary data.</text>
</comment>